<dbReference type="EMBL" id="CP145723">
    <property type="protein sequence ID" value="WWM68816.1"/>
    <property type="molecule type" value="Genomic_DNA"/>
</dbReference>
<gene>
    <name evidence="1" type="ORF">V6W80_11265</name>
</gene>
<organism evidence="1 2">
    <name type="scientific">Pseudomonas benzopyrenica</name>
    <dbReference type="NCBI Taxonomy" id="2993566"/>
    <lineage>
        <taxon>Bacteria</taxon>
        <taxon>Pseudomonadati</taxon>
        <taxon>Pseudomonadota</taxon>
        <taxon>Gammaproteobacteria</taxon>
        <taxon>Pseudomonadales</taxon>
        <taxon>Pseudomonadaceae</taxon>
        <taxon>Pseudomonas</taxon>
    </lineage>
</organism>
<evidence type="ECO:0000313" key="2">
    <source>
        <dbReference type="Proteomes" id="UP001372714"/>
    </source>
</evidence>
<sequence>MPNTLSLQIELPPAVAETYARWLQGRADYIVNQHWNEPRFLRIEDTDKRRVAILQRFPSMLAAHQTAAQIRAQLSNQEAAQ</sequence>
<keyword evidence="2" id="KW-1185">Reference proteome</keyword>
<proteinExistence type="predicted"/>
<reference evidence="1 2" key="1">
    <citation type="submission" date="2024-02" db="EMBL/GenBank/DDBJ databases">
        <title>The whole genome sequence of Pseudomonas benzopyrenica MLY92.</title>
        <authorList>
            <person name="Liu Y."/>
        </authorList>
    </citation>
    <scope>NUCLEOTIDE SEQUENCE [LARGE SCALE GENOMIC DNA]</scope>
    <source>
        <strain evidence="1 2">MLY92</strain>
    </source>
</reference>
<dbReference type="RefSeq" id="WP_338547167.1">
    <property type="nucleotide sequence ID" value="NZ_CP145723.1"/>
</dbReference>
<name>A0ABZ2FVE3_9PSED</name>
<protein>
    <submittedName>
        <fullName evidence="1">Uncharacterized protein</fullName>
    </submittedName>
</protein>
<evidence type="ECO:0000313" key="1">
    <source>
        <dbReference type="EMBL" id="WWM68816.1"/>
    </source>
</evidence>
<dbReference type="Proteomes" id="UP001372714">
    <property type="component" value="Chromosome"/>
</dbReference>
<accession>A0ABZ2FVE3</accession>